<dbReference type="AlphaFoldDB" id="E6MJH5"/>
<keyword evidence="4" id="KW-0249">Electron transport</keyword>
<dbReference type="PANTHER" id="PTHR42859">
    <property type="entry name" value="OXIDOREDUCTASE"/>
    <property type="match status" value="1"/>
</dbReference>
<dbReference type="Gene3D" id="3.30.70.20">
    <property type="match status" value="1"/>
</dbReference>
<keyword evidence="6" id="KW-0411">Iron-sulfur</keyword>
<feature type="domain" description="4Fe-4S ferredoxin-type" evidence="7">
    <location>
        <begin position="174"/>
        <end position="203"/>
    </location>
</feature>
<dbReference type="InterPro" id="IPR012349">
    <property type="entry name" value="Split_barrel_FMN-bd"/>
</dbReference>
<accession>E6MJH5</accession>
<dbReference type="HOGENOM" id="CLU_090277_0_0_9"/>
<evidence type="ECO:0000256" key="4">
    <source>
        <dbReference type="ARBA" id="ARBA00022982"/>
    </source>
</evidence>
<feature type="domain" description="4Fe-4S ferredoxin-type" evidence="7">
    <location>
        <begin position="145"/>
        <end position="170"/>
    </location>
</feature>
<dbReference type="EMBL" id="AEQN01000028">
    <property type="protein sequence ID" value="EFV00711.1"/>
    <property type="molecule type" value="Genomic_DNA"/>
</dbReference>
<dbReference type="SUPFAM" id="SSF54862">
    <property type="entry name" value="4Fe-4S ferredoxins"/>
    <property type="match status" value="1"/>
</dbReference>
<dbReference type="PROSITE" id="PS51379">
    <property type="entry name" value="4FE4S_FER_2"/>
    <property type="match status" value="2"/>
</dbReference>
<keyword evidence="3" id="KW-0479">Metal-binding</keyword>
<dbReference type="GO" id="GO:0051539">
    <property type="term" value="F:4 iron, 4 sulfur cluster binding"/>
    <property type="evidence" value="ECO:0007669"/>
    <property type="project" value="UniProtKB-KW"/>
</dbReference>
<dbReference type="Gene3D" id="2.30.110.10">
    <property type="entry name" value="Electron Transport, Fmn-binding Protein, Chain A"/>
    <property type="match status" value="1"/>
</dbReference>
<evidence type="ECO:0000313" key="8">
    <source>
        <dbReference type="EMBL" id="EFV00711.1"/>
    </source>
</evidence>
<keyword evidence="2" id="KW-0004">4Fe-4S</keyword>
<keyword evidence="1" id="KW-0813">Transport</keyword>
<dbReference type="eggNOG" id="COG1036">
    <property type="taxonomic scope" value="Bacteria"/>
</dbReference>
<dbReference type="Pfam" id="PF01243">
    <property type="entry name" value="PNPOx_N"/>
    <property type="match status" value="1"/>
</dbReference>
<dbReference type="eggNOG" id="COG5015">
    <property type="taxonomic scope" value="Bacteria"/>
</dbReference>
<organism evidence="8 9">
    <name type="scientific">Pseudoramibacter alactolyticus ATCC 23263</name>
    <dbReference type="NCBI Taxonomy" id="887929"/>
    <lineage>
        <taxon>Bacteria</taxon>
        <taxon>Bacillati</taxon>
        <taxon>Bacillota</taxon>
        <taxon>Clostridia</taxon>
        <taxon>Eubacteriales</taxon>
        <taxon>Eubacteriaceae</taxon>
        <taxon>Pseudoramibacter</taxon>
    </lineage>
</organism>
<evidence type="ECO:0000256" key="6">
    <source>
        <dbReference type="ARBA" id="ARBA00023014"/>
    </source>
</evidence>
<dbReference type="InterPro" id="IPR011576">
    <property type="entry name" value="Pyridox_Oxase_N"/>
</dbReference>
<comment type="caution">
    <text evidence="8">The sequence shown here is derived from an EMBL/GenBank/DDBJ whole genome shotgun (WGS) entry which is preliminary data.</text>
</comment>
<dbReference type="Proteomes" id="UP000004754">
    <property type="component" value="Unassembled WGS sequence"/>
</dbReference>
<dbReference type="InterPro" id="IPR017900">
    <property type="entry name" value="4Fe4S_Fe_S_CS"/>
</dbReference>
<dbReference type="SUPFAM" id="SSF50475">
    <property type="entry name" value="FMN-binding split barrel"/>
    <property type="match status" value="1"/>
</dbReference>
<evidence type="ECO:0000256" key="1">
    <source>
        <dbReference type="ARBA" id="ARBA00022448"/>
    </source>
</evidence>
<dbReference type="PROSITE" id="PS00198">
    <property type="entry name" value="4FE4S_FER_1"/>
    <property type="match status" value="1"/>
</dbReference>
<proteinExistence type="predicted"/>
<dbReference type="OrthoDB" id="9794954at2"/>
<protein>
    <submittedName>
        <fullName evidence="8">4Fe-4S binding domain protein</fullName>
    </submittedName>
</protein>
<reference evidence="8 9" key="1">
    <citation type="submission" date="2010-12" db="EMBL/GenBank/DDBJ databases">
        <authorList>
            <person name="Muzny D."/>
            <person name="Qin X."/>
            <person name="Deng J."/>
            <person name="Jiang H."/>
            <person name="Liu Y."/>
            <person name="Qu J."/>
            <person name="Song X.-Z."/>
            <person name="Zhang L."/>
            <person name="Thornton R."/>
            <person name="Coyle M."/>
            <person name="Francisco L."/>
            <person name="Jackson L."/>
            <person name="Javaid M."/>
            <person name="Korchina V."/>
            <person name="Kovar C."/>
            <person name="Mata R."/>
            <person name="Mathew T."/>
            <person name="Ngo R."/>
            <person name="Nguyen L."/>
            <person name="Nguyen N."/>
            <person name="Okwuonu G."/>
            <person name="Ongeri F."/>
            <person name="Pham C."/>
            <person name="Simmons D."/>
            <person name="Wilczek-Boney K."/>
            <person name="Hale W."/>
            <person name="Jakkamsetti A."/>
            <person name="Pham P."/>
            <person name="Ruth R."/>
            <person name="San Lucas F."/>
            <person name="Warren J."/>
            <person name="Zhang J."/>
            <person name="Zhao Z."/>
            <person name="Zhou C."/>
            <person name="Zhu D."/>
            <person name="Lee S."/>
            <person name="Bess C."/>
            <person name="Blankenburg K."/>
            <person name="Forbes L."/>
            <person name="Fu Q."/>
            <person name="Gubbala S."/>
            <person name="Hirani K."/>
            <person name="Jayaseelan J.C."/>
            <person name="Lara F."/>
            <person name="Munidasa M."/>
            <person name="Palculict T."/>
            <person name="Patil S."/>
            <person name="Pu L.-L."/>
            <person name="Saada N."/>
            <person name="Tang L."/>
            <person name="Weissenberger G."/>
            <person name="Zhu Y."/>
            <person name="Hemphill L."/>
            <person name="Shang Y."/>
            <person name="Youmans B."/>
            <person name="Ayvaz T."/>
            <person name="Ross M."/>
            <person name="Santibanez J."/>
            <person name="Aqrawi P."/>
            <person name="Gross S."/>
            <person name="Joshi V."/>
            <person name="Fowler G."/>
            <person name="Nazareth L."/>
            <person name="Reid J."/>
            <person name="Worley K."/>
            <person name="Petrosino J."/>
            <person name="Highlander S."/>
            <person name="Gibbs R."/>
        </authorList>
    </citation>
    <scope>NUCLEOTIDE SEQUENCE [LARGE SCALE GENOMIC DNA]</scope>
    <source>
        <strain evidence="8 9">ATCC 23263</strain>
    </source>
</reference>
<evidence type="ECO:0000313" key="9">
    <source>
        <dbReference type="Proteomes" id="UP000004754"/>
    </source>
</evidence>
<keyword evidence="5" id="KW-0408">Iron</keyword>
<evidence type="ECO:0000256" key="5">
    <source>
        <dbReference type="ARBA" id="ARBA00023004"/>
    </source>
</evidence>
<dbReference type="InterPro" id="IPR017896">
    <property type="entry name" value="4Fe4S_Fe-S-bd"/>
</dbReference>
<dbReference type="PANTHER" id="PTHR42859:SF10">
    <property type="entry name" value="DIMETHYLSULFOXIDE REDUCTASE CHAIN B"/>
    <property type="match status" value="1"/>
</dbReference>
<dbReference type="STRING" id="887929.HMP0721_2160"/>
<keyword evidence="9" id="KW-1185">Reference proteome</keyword>
<evidence type="ECO:0000259" key="7">
    <source>
        <dbReference type="PROSITE" id="PS51379"/>
    </source>
</evidence>
<evidence type="ECO:0000256" key="3">
    <source>
        <dbReference type="ARBA" id="ARBA00022723"/>
    </source>
</evidence>
<evidence type="ECO:0000256" key="2">
    <source>
        <dbReference type="ARBA" id="ARBA00022485"/>
    </source>
</evidence>
<dbReference type="RefSeq" id="WP_006599582.1">
    <property type="nucleotide sequence ID" value="NZ_GL622359.1"/>
</dbReference>
<dbReference type="GO" id="GO:0046872">
    <property type="term" value="F:metal ion binding"/>
    <property type="evidence" value="ECO:0007669"/>
    <property type="project" value="UniProtKB-KW"/>
</dbReference>
<dbReference type="Pfam" id="PF12838">
    <property type="entry name" value="Fer4_7"/>
    <property type="match status" value="1"/>
</dbReference>
<name>E6MJH5_9FIRM</name>
<dbReference type="InterPro" id="IPR050294">
    <property type="entry name" value="RnfB_subfamily"/>
</dbReference>
<gene>
    <name evidence="8" type="ORF">HMP0721_2160</name>
</gene>
<sequence length="222" mass="24965">MDTREYLRILVEEIHSAIVATIDKDGHPVTRAIDMMLWDDNGVYFLPAKGKEFYRQLQEQQYISLSAVRDKKAISLRGCVENIGSEKLDVIFEKNEYMQKIYPGDTRNALEVFRLYDAQGEFFDISDPSHVTRGAINIGIKPELISGFFVGEGCIGCRNCSVVCPQSCIDSSSIPAVIDQNRCLHCGRCAEACPVGVIERRRWYDAGRKKDVSDKAAPVGEY</sequence>